<feature type="active site" evidence="3">
    <location>
        <position position="83"/>
    </location>
</feature>
<feature type="active site" description="Proton acceptor" evidence="3">
    <location>
        <position position="143"/>
    </location>
</feature>
<dbReference type="PIRSF" id="PIRSF037238">
    <property type="entry name" value="Carboxypeptidase_G2"/>
    <property type="match status" value="1"/>
</dbReference>
<accession>A0A843YZ53</accession>
<dbReference type="AlphaFoldDB" id="A0A843YZ53"/>
<dbReference type="SUPFAM" id="SSF55031">
    <property type="entry name" value="Bacterial exopeptidase dimerisation domain"/>
    <property type="match status" value="1"/>
</dbReference>
<dbReference type="InterPro" id="IPR017150">
    <property type="entry name" value="Pept_M20_glutamate_carboxypep"/>
</dbReference>
<dbReference type="InterPro" id="IPR011650">
    <property type="entry name" value="Peptidase_M20_dimer"/>
</dbReference>
<evidence type="ECO:0000256" key="1">
    <source>
        <dbReference type="ARBA" id="ARBA00022723"/>
    </source>
</evidence>
<dbReference type="InterPro" id="IPR050072">
    <property type="entry name" value="Peptidase_M20A"/>
</dbReference>
<dbReference type="InterPro" id="IPR002933">
    <property type="entry name" value="Peptidase_M20"/>
</dbReference>
<dbReference type="Gene3D" id="3.30.70.360">
    <property type="match status" value="1"/>
</dbReference>
<dbReference type="PANTHER" id="PTHR43808">
    <property type="entry name" value="ACETYLORNITHINE DEACETYLASE"/>
    <property type="match status" value="1"/>
</dbReference>
<reference evidence="5 6" key="1">
    <citation type="submission" date="2019-10" db="EMBL/GenBank/DDBJ databases">
        <title>Glaciimonas soli sp. nov., a psychrophilic bacterium isolated from the forest soil of a high elevation mountain in Taiwan.</title>
        <authorList>
            <person name="Wang L.-T."/>
            <person name="Shieh W.Y."/>
        </authorList>
    </citation>
    <scope>NUCLEOTIDE SEQUENCE [LARGE SCALE GENOMIC DNA]</scope>
    <source>
        <strain evidence="5 6">GS1</strain>
    </source>
</reference>
<evidence type="ECO:0000313" key="5">
    <source>
        <dbReference type="EMBL" id="MQR02571.1"/>
    </source>
</evidence>
<gene>
    <name evidence="5" type="ORF">GEV47_17990</name>
</gene>
<keyword evidence="2 5" id="KW-0378">Hydrolase</keyword>
<proteinExistence type="predicted"/>
<keyword evidence="6" id="KW-1185">Reference proteome</keyword>
<name>A0A843YZ53_9BURK</name>
<comment type="caution">
    <text evidence="5">The sequence shown here is derived from an EMBL/GenBank/DDBJ whole genome shotgun (WGS) entry which is preliminary data.</text>
</comment>
<dbReference type="GO" id="GO:0016787">
    <property type="term" value="F:hydrolase activity"/>
    <property type="evidence" value="ECO:0007669"/>
    <property type="project" value="UniProtKB-KW"/>
</dbReference>
<evidence type="ECO:0000313" key="6">
    <source>
        <dbReference type="Proteomes" id="UP000451565"/>
    </source>
</evidence>
<dbReference type="InterPro" id="IPR036264">
    <property type="entry name" value="Bact_exopeptidase_dim_dom"/>
</dbReference>
<evidence type="ECO:0000259" key="4">
    <source>
        <dbReference type="Pfam" id="PF07687"/>
    </source>
</evidence>
<evidence type="ECO:0000256" key="3">
    <source>
        <dbReference type="PIRSR" id="PIRSR037238-1"/>
    </source>
</evidence>
<evidence type="ECO:0000256" key="2">
    <source>
        <dbReference type="ARBA" id="ARBA00022801"/>
    </source>
</evidence>
<dbReference type="Gene3D" id="3.40.630.10">
    <property type="entry name" value="Zn peptidases"/>
    <property type="match status" value="1"/>
</dbReference>
<keyword evidence="1" id="KW-0479">Metal-binding</keyword>
<dbReference type="SUPFAM" id="SSF53187">
    <property type="entry name" value="Zn-dependent exopeptidases"/>
    <property type="match status" value="1"/>
</dbReference>
<dbReference type="Proteomes" id="UP000451565">
    <property type="component" value="Unassembled WGS sequence"/>
</dbReference>
<dbReference type="Pfam" id="PF01546">
    <property type="entry name" value="Peptidase_M20"/>
    <property type="match status" value="1"/>
</dbReference>
<dbReference type="OrthoDB" id="9776600at2"/>
<organism evidence="5 6">
    <name type="scientific">Glaciimonas soli</name>
    <dbReference type="NCBI Taxonomy" id="2590999"/>
    <lineage>
        <taxon>Bacteria</taxon>
        <taxon>Pseudomonadati</taxon>
        <taxon>Pseudomonadota</taxon>
        <taxon>Betaproteobacteria</taxon>
        <taxon>Burkholderiales</taxon>
        <taxon>Oxalobacteraceae</taxon>
        <taxon>Glaciimonas</taxon>
    </lineage>
</organism>
<dbReference type="EMBL" id="WINI01000010">
    <property type="protein sequence ID" value="MQR02571.1"/>
    <property type="molecule type" value="Genomic_DNA"/>
</dbReference>
<sequence>MPKIEITNASLVEGITRWIECESPSHDVVALRKMAEIIIEDALNNMLDGETVSLGEETGPAIIIRQKESDPSEAGILILGHYDTVHPIGALRENPCRLEEGKLYGPGSYDMKAGLLLCLSAMGSLANRKSTALPISFLIVPDEETGSIASRALTEKMASNSRFALVAEPARANTGFCVTARKGTGQISMSVHGCAAHAGIAHEKGRSAIRELAHRIIALEAMTDYAKGTTISVGHIDGGGAVNVVPDLASLVADYRVTDVDADEDLKRKISAMRPSDPDVTIETQAVLTRPPMPRTAATGKLLEHAQRIGQQSGFVLGEAPPTGGGSDANFTAALGVPTLDGLGADGDGAHTKNEFIFVGTLVARATFWTALLKQLQ</sequence>
<dbReference type="CDD" id="cd03885">
    <property type="entry name" value="M20_CPDG2"/>
    <property type="match status" value="1"/>
</dbReference>
<dbReference type="GO" id="GO:0046872">
    <property type="term" value="F:metal ion binding"/>
    <property type="evidence" value="ECO:0007669"/>
    <property type="project" value="UniProtKB-KW"/>
</dbReference>
<dbReference type="RefSeq" id="WP_153236203.1">
    <property type="nucleotide sequence ID" value="NZ_WINI01000010.1"/>
</dbReference>
<feature type="domain" description="Peptidase M20 dimerisation" evidence="4">
    <location>
        <begin position="179"/>
        <end position="272"/>
    </location>
</feature>
<dbReference type="PANTHER" id="PTHR43808:SF9">
    <property type="entry name" value="BLL0789 PROTEIN"/>
    <property type="match status" value="1"/>
</dbReference>
<dbReference type="Pfam" id="PF07687">
    <property type="entry name" value="M20_dimer"/>
    <property type="match status" value="1"/>
</dbReference>
<protein>
    <submittedName>
        <fullName evidence="5">M20/M25/M40 family metallo-hydrolase</fullName>
    </submittedName>
</protein>